<name>A0ACB9G3V0_CICIN</name>
<comment type="caution">
    <text evidence="1">The sequence shown here is derived from an EMBL/GenBank/DDBJ whole genome shotgun (WGS) entry which is preliminary data.</text>
</comment>
<keyword evidence="2" id="KW-1185">Reference proteome</keyword>
<dbReference type="EMBL" id="CM042010">
    <property type="protein sequence ID" value="KAI3778112.1"/>
    <property type="molecule type" value="Genomic_DNA"/>
</dbReference>
<evidence type="ECO:0000313" key="1">
    <source>
        <dbReference type="EMBL" id="KAI3778112.1"/>
    </source>
</evidence>
<protein>
    <submittedName>
        <fullName evidence="1">Uncharacterized protein</fullName>
    </submittedName>
</protein>
<reference evidence="2" key="1">
    <citation type="journal article" date="2022" name="Mol. Ecol. Resour.">
        <title>The genomes of chicory, endive, great burdock and yacon provide insights into Asteraceae palaeo-polyploidization history and plant inulin production.</title>
        <authorList>
            <person name="Fan W."/>
            <person name="Wang S."/>
            <person name="Wang H."/>
            <person name="Wang A."/>
            <person name="Jiang F."/>
            <person name="Liu H."/>
            <person name="Zhao H."/>
            <person name="Xu D."/>
            <person name="Zhang Y."/>
        </authorList>
    </citation>
    <scope>NUCLEOTIDE SEQUENCE [LARGE SCALE GENOMIC DNA]</scope>
    <source>
        <strain evidence="2">cv. Punajuju</strain>
    </source>
</reference>
<proteinExistence type="predicted"/>
<reference evidence="1 2" key="2">
    <citation type="journal article" date="2022" name="Mol. Ecol. Resour.">
        <title>The genomes of chicory, endive, great burdock and yacon provide insights into Asteraceae paleo-polyploidization history and plant inulin production.</title>
        <authorList>
            <person name="Fan W."/>
            <person name="Wang S."/>
            <person name="Wang H."/>
            <person name="Wang A."/>
            <person name="Jiang F."/>
            <person name="Liu H."/>
            <person name="Zhao H."/>
            <person name="Xu D."/>
            <person name="Zhang Y."/>
        </authorList>
    </citation>
    <scope>NUCLEOTIDE SEQUENCE [LARGE SCALE GENOMIC DNA]</scope>
    <source>
        <strain evidence="2">cv. Punajuju</strain>
        <tissue evidence="1">Leaves</tissue>
    </source>
</reference>
<sequence length="946" mass="105079">MIKGFYLDNVLGPFWFLAVSGSVVCYFVTHLRISLCRSIGTFIAFNNFKNPNSTPLKLAIAVGTYTNTKYKSDMPPRKTPTRRKKSSSAITPNPVDNHKSPTPEVETGGELADVVKVDTEVTLGQVELQNPNPAKIDGDSATSVAFSPESMVKAEVVLENSAVGDVNEAKNEEGEPDVCADKVTEDLPLVNGDAGKVKQGVGVGTNEDGIVFLENYKIDETIVKEKEDLQHGSENVDQDKQGSGIDGSQFETVAVVKGDNEEEKQENAEVISAQESNDNQAPCINDAALVMKDDFKDNEEGDDGSEGDDADNEDNDNPVPENKKDKDIEIYVGRLDKNTVEDDLVNVFQQFGELKSTRIVRNSTTNKSKGFAFIRFASPDQAKRALSELKDGVEVRGKRVKISESQDNHKLYLGNISKTWKKEEVLQQLKQYEIKHIEMIHLPENPKIDGENKGFAFLVFNTHSDAVAAFQRLKKPDAVFGCDISAKVAFAQTPMNQNDEDLPQEKRVYLEGLTKDWNEEKVKEICVKYGEIVKVDICHNPRTKNKDFGYITFASNENALACVEGINNAGIGGEVKIKANIAKSLRKNKQGVRGGFKVEASTSNKKGKISKEASEPKLLNMNGGLISQQVRKNKKDTSKNKAKIPQQKKRIIKNGENSKKAELTNKKNDSNSQQRKRKASSEQNSNAPPNLRHGDHGTPKKPKFGGEGQNSKSASKPGNHKRKGREDGGNRNNPNKKPFKQPKGNMHGRERDNFRNQNSIRRGHDEYRNSIRYMDPYAPTLTTYSMAPDSLSTRRFKEMEPHAGYIEPSSATHSRSYSNYVQPVLRTHNQHQTVYLSPAAGQSQSQLYSRYSDRSIMTQSHRGYIESAVVPEVQPYRGYQQSSILQIPGDPYDYGLPRTVRHDGRGTAATYVGGPPLPASQVRNHTSYYQGGGSYSGGYSSRRTYY</sequence>
<organism evidence="1 2">
    <name type="scientific">Cichorium intybus</name>
    <name type="common">Chicory</name>
    <dbReference type="NCBI Taxonomy" id="13427"/>
    <lineage>
        <taxon>Eukaryota</taxon>
        <taxon>Viridiplantae</taxon>
        <taxon>Streptophyta</taxon>
        <taxon>Embryophyta</taxon>
        <taxon>Tracheophyta</taxon>
        <taxon>Spermatophyta</taxon>
        <taxon>Magnoliopsida</taxon>
        <taxon>eudicotyledons</taxon>
        <taxon>Gunneridae</taxon>
        <taxon>Pentapetalae</taxon>
        <taxon>asterids</taxon>
        <taxon>campanulids</taxon>
        <taxon>Asterales</taxon>
        <taxon>Asteraceae</taxon>
        <taxon>Cichorioideae</taxon>
        <taxon>Cichorieae</taxon>
        <taxon>Cichoriinae</taxon>
        <taxon>Cichorium</taxon>
    </lineage>
</organism>
<dbReference type="Proteomes" id="UP001055811">
    <property type="component" value="Linkage Group LG02"/>
</dbReference>
<accession>A0ACB9G3V0</accession>
<evidence type="ECO:0000313" key="2">
    <source>
        <dbReference type="Proteomes" id="UP001055811"/>
    </source>
</evidence>
<gene>
    <name evidence="1" type="ORF">L2E82_07148</name>
</gene>